<dbReference type="SMART" id="SM00849">
    <property type="entry name" value="Lactamase_B"/>
    <property type="match status" value="1"/>
</dbReference>
<keyword evidence="4 6" id="KW-1133">Transmembrane helix</keyword>
<evidence type="ECO:0000256" key="6">
    <source>
        <dbReference type="SAM" id="Phobius"/>
    </source>
</evidence>
<feature type="transmembrane region" description="Helical" evidence="6">
    <location>
        <begin position="429"/>
        <end position="452"/>
    </location>
</feature>
<evidence type="ECO:0000313" key="10">
    <source>
        <dbReference type="EMBL" id="VFK05539.1"/>
    </source>
</evidence>
<evidence type="ECO:0000259" key="7">
    <source>
        <dbReference type="SMART" id="SM00849"/>
    </source>
</evidence>
<dbReference type="Gene3D" id="3.60.15.10">
    <property type="entry name" value="Ribonuclease Z/Hydroxyacylglutathione hydrolase-like"/>
    <property type="match status" value="1"/>
</dbReference>
<evidence type="ECO:0000256" key="5">
    <source>
        <dbReference type="ARBA" id="ARBA00023136"/>
    </source>
</evidence>
<sequence length="814" mass="88778">MRAGAVAFPVGILLLVSLPNLPDTLFVGFLPVLVLFAVFSPRSVRVLAWLGMGFLWALFRAGVDLANPLPATLENRDLVVVGVVASLPVRAERKTGFLLDVIRVEDPSIAWGRGQRIRLNWYRDAPRLLPGERWRLTVRLKRPRGFHNPGGFDYEKWLFRQGVRATGYVRWAEGNGRIAAGNRMSPDRVRHGLAVAISEAFGDSTYAGIAKALAIGVRDGVTTAQWTTLRATGVAHLMAISGLHIGLVTLLIFFVARRLWTVLPDMALMIPAQRLAAPVAMASALGYAALAGFSLPTQRALVMVCVVMAGIFWRRHTLPSFSLALALLAILVLDPFSVLSMGFWLSFAAVAVILFGMTGRPALRPVVVDDSSGHGGGTGQIGVWAKVLLRVRELWWRWGRVQVVIAIGLVPLTMLFFHQHPLIGPLANLVAIPWIGLVAIPLLLAGTCLITLLPDAGGLLLNGGAWAIAALWPFLEALESWDFVYRQSLALPLWTVVAGGIGVFLLLMPRGMPGRWLGVVWLLPLFLTPPPRPPEGAVWFTLLDVGQGLAAVVRTREHVLVYDTGPAYGPSFDAGRAVIAPFLRSRGIESVDRVVVSHEDADHAGGLRSLLAEFPVDRLFANTLMGNGHADRQPAIDSLSKRKPTKNIALRSTCRDGVEWRWDGVDFRFLHPPSGKAASGNNGSCVLAITNTEGTILLTGDIEQTAERRLVQNHGDRLRADILVAPHHGSDSSSSETFLTAARPRYALFSVGYRNRFGLPSGAVVARYRQAGARLLFSDRDGAIGFQLTPGRGVSPPTLHRAERRYFWHDDFTE</sequence>
<dbReference type="AlphaFoldDB" id="A0A450VL71"/>
<reference evidence="10" key="1">
    <citation type="submission" date="2019-02" db="EMBL/GenBank/DDBJ databases">
        <authorList>
            <person name="Gruber-Vodicka R. H."/>
            <person name="Seah K. B. B."/>
        </authorList>
    </citation>
    <scope>NUCLEOTIDE SEQUENCE</scope>
    <source>
        <strain evidence="10">BECK_SA2B12</strain>
        <strain evidence="9">BECK_SA2B15</strain>
        <strain evidence="8">BECK_SA2B20</strain>
    </source>
</reference>
<dbReference type="GO" id="GO:0005886">
    <property type="term" value="C:plasma membrane"/>
    <property type="evidence" value="ECO:0007669"/>
    <property type="project" value="UniProtKB-SubCell"/>
</dbReference>
<dbReference type="NCBIfam" id="TIGR00361">
    <property type="entry name" value="ComEC_Rec2"/>
    <property type="match status" value="1"/>
</dbReference>
<dbReference type="CDD" id="cd07731">
    <property type="entry name" value="ComA-like_MBL-fold"/>
    <property type="match status" value="1"/>
</dbReference>
<dbReference type="InterPro" id="IPR025405">
    <property type="entry name" value="DUF4131"/>
</dbReference>
<dbReference type="InterPro" id="IPR001279">
    <property type="entry name" value="Metallo-B-lactamas"/>
</dbReference>
<dbReference type="Pfam" id="PF00753">
    <property type="entry name" value="Lactamase_B"/>
    <property type="match status" value="1"/>
</dbReference>
<evidence type="ECO:0000313" key="9">
    <source>
        <dbReference type="EMBL" id="VFK02502.1"/>
    </source>
</evidence>
<dbReference type="SUPFAM" id="SSF56281">
    <property type="entry name" value="Metallo-hydrolase/oxidoreductase"/>
    <property type="match status" value="1"/>
</dbReference>
<dbReference type="EMBL" id="CAADFI010000269">
    <property type="protein sequence ID" value="VFK02251.1"/>
    <property type="molecule type" value="Genomic_DNA"/>
</dbReference>
<accession>A0A450VL71</accession>
<dbReference type="PANTHER" id="PTHR30619">
    <property type="entry name" value="DNA INTERNALIZATION/COMPETENCE PROTEIN COMEC/REC2"/>
    <property type="match status" value="1"/>
</dbReference>
<feature type="transmembrane region" description="Helical" evidence="6">
    <location>
        <begin position="487"/>
        <end position="507"/>
    </location>
</feature>
<dbReference type="InterPro" id="IPR004477">
    <property type="entry name" value="ComEC_N"/>
</dbReference>
<evidence type="ECO:0000256" key="1">
    <source>
        <dbReference type="ARBA" id="ARBA00004651"/>
    </source>
</evidence>
<keyword evidence="5 6" id="KW-0472">Membrane</keyword>
<dbReference type="GO" id="GO:0030420">
    <property type="term" value="P:establishment of competence for transformation"/>
    <property type="evidence" value="ECO:0007669"/>
    <property type="project" value="InterPro"/>
</dbReference>
<feature type="domain" description="Metallo-beta-lactamase" evidence="7">
    <location>
        <begin position="547"/>
        <end position="753"/>
    </location>
</feature>
<feature type="transmembrane region" description="Helical" evidence="6">
    <location>
        <begin position="398"/>
        <end position="417"/>
    </location>
</feature>
<dbReference type="EMBL" id="CAADFG010000273">
    <property type="protein sequence ID" value="VFK02502.1"/>
    <property type="molecule type" value="Genomic_DNA"/>
</dbReference>
<proteinExistence type="predicted"/>
<comment type="subcellular location">
    <subcellularLocation>
        <location evidence="1">Cell membrane</location>
        <topology evidence="1">Multi-pass membrane protein</topology>
    </subcellularLocation>
</comment>
<dbReference type="InterPro" id="IPR052159">
    <property type="entry name" value="Competence_DNA_uptake"/>
</dbReference>
<dbReference type="NCBIfam" id="TIGR00360">
    <property type="entry name" value="ComEC_N-term"/>
    <property type="match status" value="1"/>
</dbReference>
<keyword evidence="2" id="KW-1003">Cell membrane</keyword>
<evidence type="ECO:0000313" key="8">
    <source>
        <dbReference type="EMBL" id="VFK02251.1"/>
    </source>
</evidence>
<feature type="transmembrane region" description="Helical" evidence="6">
    <location>
        <begin position="322"/>
        <end position="355"/>
    </location>
</feature>
<dbReference type="InterPro" id="IPR004797">
    <property type="entry name" value="Competence_ComEC/Rec2"/>
</dbReference>
<protein>
    <submittedName>
        <fullName evidence="10">Competence protein ComEC</fullName>
    </submittedName>
</protein>
<dbReference type="Pfam" id="PF03772">
    <property type="entry name" value="Competence"/>
    <property type="match status" value="1"/>
</dbReference>
<evidence type="ECO:0000256" key="4">
    <source>
        <dbReference type="ARBA" id="ARBA00022989"/>
    </source>
</evidence>
<gene>
    <name evidence="9" type="ORF">BECKH772A_GA0070896_102733</name>
    <name evidence="8" type="ORF">BECKH772B_GA0070898_102693</name>
    <name evidence="10" type="ORF">BECKH772C_GA0070978_102813</name>
</gene>
<dbReference type="InterPro" id="IPR036866">
    <property type="entry name" value="RibonucZ/Hydroxyglut_hydro"/>
</dbReference>
<keyword evidence="3 6" id="KW-0812">Transmembrane</keyword>
<name>A0A450VL71_9GAMM</name>
<dbReference type="InterPro" id="IPR035681">
    <property type="entry name" value="ComA-like_MBL"/>
</dbReference>
<dbReference type="Pfam" id="PF13567">
    <property type="entry name" value="DUF4131"/>
    <property type="match status" value="1"/>
</dbReference>
<feature type="transmembrane region" description="Helical" evidence="6">
    <location>
        <begin position="46"/>
        <end position="63"/>
    </location>
</feature>
<dbReference type="EMBL" id="CAADFJ010000281">
    <property type="protein sequence ID" value="VFK05539.1"/>
    <property type="molecule type" value="Genomic_DNA"/>
</dbReference>
<evidence type="ECO:0000256" key="3">
    <source>
        <dbReference type="ARBA" id="ARBA00022692"/>
    </source>
</evidence>
<feature type="transmembrane region" description="Helical" evidence="6">
    <location>
        <begin position="459"/>
        <end position="475"/>
    </location>
</feature>
<feature type="transmembrane region" description="Helical" evidence="6">
    <location>
        <begin position="275"/>
        <end position="293"/>
    </location>
</feature>
<organism evidence="10">
    <name type="scientific">Candidatus Kentrum eta</name>
    <dbReference type="NCBI Taxonomy" id="2126337"/>
    <lineage>
        <taxon>Bacteria</taxon>
        <taxon>Pseudomonadati</taxon>
        <taxon>Pseudomonadota</taxon>
        <taxon>Gammaproteobacteria</taxon>
        <taxon>Candidatus Kentrum</taxon>
    </lineage>
</organism>
<evidence type="ECO:0000256" key="2">
    <source>
        <dbReference type="ARBA" id="ARBA00022475"/>
    </source>
</evidence>
<feature type="transmembrane region" description="Helical" evidence="6">
    <location>
        <begin position="234"/>
        <end position="255"/>
    </location>
</feature>
<dbReference type="PANTHER" id="PTHR30619:SF1">
    <property type="entry name" value="RECOMBINATION PROTEIN 2"/>
    <property type="match status" value="1"/>
</dbReference>